<reference evidence="2" key="1">
    <citation type="journal article" date="2023" name="G3 (Bethesda)">
        <title>Genome assembly and association tests identify interacting loci associated with vigor, precocity, and sex in interspecific pistachio rootstocks.</title>
        <authorList>
            <person name="Palmer W."/>
            <person name="Jacygrad E."/>
            <person name="Sagayaradj S."/>
            <person name="Cavanaugh K."/>
            <person name="Han R."/>
            <person name="Bertier L."/>
            <person name="Beede B."/>
            <person name="Kafkas S."/>
            <person name="Golino D."/>
            <person name="Preece J."/>
            <person name="Michelmore R."/>
        </authorList>
    </citation>
    <scope>NUCLEOTIDE SEQUENCE [LARGE SCALE GENOMIC DNA]</scope>
</reference>
<proteinExistence type="predicted"/>
<name>A0ACC0Z8G5_9ROSI</name>
<dbReference type="Proteomes" id="UP001163603">
    <property type="component" value="Chromosome 3"/>
</dbReference>
<keyword evidence="2" id="KW-1185">Reference proteome</keyword>
<sequence>MASPSFANYLVTQEQFNTFHNIDRLLFTWLVHSLRRDPRESMQVIALWIWLEQVGQCRYLVANMLKWPATLITSLADEAVLVLTCIESNEKTIDDVHVPLTQRMTKDGVSLKYFHENRLAIIHGVTRNINDVCSKAFVDVLPNVLLPTVNDIAVQRSLLRSDEMVEMLRRPAISSNSDEQEMNKEEVVPQDERTIFLTFSKGYPISKNEIKDFFTRNFGECIETICMQEAAAVEQPLYARLVVYSASVMEVVLDGQSKAKFSINGKHVWARKFVRRNHKSPPRS</sequence>
<protein>
    <submittedName>
        <fullName evidence="1">Uncharacterized protein</fullName>
    </submittedName>
</protein>
<dbReference type="EMBL" id="CM047738">
    <property type="protein sequence ID" value="KAJ0047124.1"/>
    <property type="molecule type" value="Genomic_DNA"/>
</dbReference>
<accession>A0ACC0Z8G5</accession>
<evidence type="ECO:0000313" key="2">
    <source>
        <dbReference type="Proteomes" id="UP001163603"/>
    </source>
</evidence>
<evidence type="ECO:0000313" key="1">
    <source>
        <dbReference type="EMBL" id="KAJ0047124.1"/>
    </source>
</evidence>
<organism evidence="1 2">
    <name type="scientific">Pistacia integerrima</name>
    <dbReference type="NCBI Taxonomy" id="434235"/>
    <lineage>
        <taxon>Eukaryota</taxon>
        <taxon>Viridiplantae</taxon>
        <taxon>Streptophyta</taxon>
        <taxon>Embryophyta</taxon>
        <taxon>Tracheophyta</taxon>
        <taxon>Spermatophyta</taxon>
        <taxon>Magnoliopsida</taxon>
        <taxon>eudicotyledons</taxon>
        <taxon>Gunneridae</taxon>
        <taxon>Pentapetalae</taxon>
        <taxon>rosids</taxon>
        <taxon>malvids</taxon>
        <taxon>Sapindales</taxon>
        <taxon>Anacardiaceae</taxon>
        <taxon>Pistacia</taxon>
    </lineage>
</organism>
<comment type="caution">
    <text evidence="1">The sequence shown here is derived from an EMBL/GenBank/DDBJ whole genome shotgun (WGS) entry which is preliminary data.</text>
</comment>
<gene>
    <name evidence="1" type="ORF">Pint_06125</name>
</gene>